<reference evidence="2 3" key="1">
    <citation type="submission" date="2024-02" db="EMBL/GenBank/DDBJ databases">
        <title>High-quality chromosome-scale genome assembly of Pensacola bahiagrass (Paspalum notatum Flugge var. saurae).</title>
        <authorList>
            <person name="Vega J.M."/>
            <person name="Podio M."/>
            <person name="Orjuela J."/>
            <person name="Siena L.A."/>
            <person name="Pessino S.C."/>
            <person name="Combes M.C."/>
            <person name="Mariac C."/>
            <person name="Albertini E."/>
            <person name="Pupilli F."/>
            <person name="Ortiz J.P.A."/>
            <person name="Leblanc O."/>
        </authorList>
    </citation>
    <scope>NUCLEOTIDE SEQUENCE [LARGE SCALE GENOMIC DNA]</scope>
    <source>
        <strain evidence="2">R1</strain>
        <tissue evidence="2">Leaf</tissue>
    </source>
</reference>
<evidence type="ECO:0000256" key="1">
    <source>
        <dbReference type="SAM" id="MobiDB-lite"/>
    </source>
</evidence>
<dbReference type="AlphaFoldDB" id="A0AAQ3SPA1"/>
<name>A0AAQ3SPA1_PASNO</name>
<organism evidence="2 3">
    <name type="scientific">Paspalum notatum var. saurae</name>
    <dbReference type="NCBI Taxonomy" id="547442"/>
    <lineage>
        <taxon>Eukaryota</taxon>
        <taxon>Viridiplantae</taxon>
        <taxon>Streptophyta</taxon>
        <taxon>Embryophyta</taxon>
        <taxon>Tracheophyta</taxon>
        <taxon>Spermatophyta</taxon>
        <taxon>Magnoliopsida</taxon>
        <taxon>Liliopsida</taxon>
        <taxon>Poales</taxon>
        <taxon>Poaceae</taxon>
        <taxon>PACMAD clade</taxon>
        <taxon>Panicoideae</taxon>
        <taxon>Andropogonodae</taxon>
        <taxon>Paspaleae</taxon>
        <taxon>Paspalinae</taxon>
        <taxon>Paspalum</taxon>
    </lineage>
</organism>
<protein>
    <submittedName>
        <fullName evidence="2">Uncharacterized protein</fullName>
    </submittedName>
</protein>
<feature type="region of interest" description="Disordered" evidence="1">
    <location>
        <begin position="19"/>
        <end position="52"/>
    </location>
</feature>
<proteinExistence type="predicted"/>
<keyword evidence="3" id="KW-1185">Reference proteome</keyword>
<gene>
    <name evidence="2" type="ORF">U9M48_008381</name>
</gene>
<sequence length="206" mass="22605">MAGCLLVVEMKQGREEGSLLTAGASLEGEDDEQKGTCSKEKPKYIRTGRQPNNAQPNLLGPIPLLAFSIVNPCLAVSLPFRMSRESLASSSNSSFRLPPGRGCPSLMGTRRKLLLSSGSRPAAARRSPGCRLRQPVQSNKINMSVHYMRGEQLRITVHKTPLPSTPDGYLIRPSSRKLAPRALFLKPPRFPAPENQDKGVTVEFYH</sequence>
<dbReference type="Proteomes" id="UP001341281">
    <property type="component" value="Chromosome 02"/>
</dbReference>
<accession>A0AAQ3SPA1</accession>
<feature type="compositionally biased region" description="Basic and acidic residues" evidence="1">
    <location>
        <begin position="33"/>
        <end position="43"/>
    </location>
</feature>
<evidence type="ECO:0000313" key="3">
    <source>
        <dbReference type="Proteomes" id="UP001341281"/>
    </source>
</evidence>
<evidence type="ECO:0000313" key="2">
    <source>
        <dbReference type="EMBL" id="WVZ58072.1"/>
    </source>
</evidence>
<dbReference type="EMBL" id="CP144746">
    <property type="protein sequence ID" value="WVZ58072.1"/>
    <property type="molecule type" value="Genomic_DNA"/>
</dbReference>